<dbReference type="EMBL" id="CP042593">
    <property type="protein sequence ID" value="QED47755.1"/>
    <property type="molecule type" value="Genomic_DNA"/>
</dbReference>
<sequence length="98" mass="11722">MIIESLGVDLDRNITYKGYYLSIREFIISICIRDKDMMFLINLKHIRHKATMIWYLNRAITQTIKETLKENPKYAEFYKNKLKKEKRTEAFGINGESI</sequence>
<evidence type="ECO:0000313" key="1">
    <source>
        <dbReference type="EMBL" id="QED47755.1"/>
    </source>
</evidence>
<dbReference type="RefSeq" id="WP_057770281.1">
    <property type="nucleotide sequence ID" value="NZ_CP042593.1"/>
</dbReference>
<reference evidence="2" key="1">
    <citation type="submission" date="2019-08" db="EMBL/GenBank/DDBJ databases">
        <authorList>
            <person name="Zheng X."/>
        </authorList>
    </citation>
    <scope>NUCLEOTIDE SEQUENCE [LARGE SCALE GENOMIC DNA]</scope>
    <source>
        <strain evidence="2">FJAT-25496</strain>
    </source>
</reference>
<organism evidence="1 2">
    <name type="scientific">Cytobacillus dafuensis</name>
    <name type="common">Bacillus dafuensis</name>
    <dbReference type="NCBI Taxonomy" id="1742359"/>
    <lineage>
        <taxon>Bacteria</taxon>
        <taxon>Bacillati</taxon>
        <taxon>Bacillota</taxon>
        <taxon>Bacilli</taxon>
        <taxon>Bacillales</taxon>
        <taxon>Bacillaceae</taxon>
        <taxon>Cytobacillus</taxon>
    </lineage>
</organism>
<dbReference type="STRING" id="1742359.GCA_001439625_00660"/>
<gene>
    <name evidence="1" type="ORF">FSZ17_11080</name>
</gene>
<evidence type="ECO:0000313" key="2">
    <source>
        <dbReference type="Proteomes" id="UP000321555"/>
    </source>
</evidence>
<protein>
    <submittedName>
        <fullName evidence="1">Uncharacterized protein</fullName>
    </submittedName>
</protein>
<name>A0A5B8Z3W3_CYTDA</name>
<accession>A0A5B8Z3W3</accession>
<proteinExistence type="predicted"/>
<dbReference type="KEGG" id="bda:FSZ17_11080"/>
<dbReference type="Proteomes" id="UP000321555">
    <property type="component" value="Chromosome"/>
</dbReference>
<dbReference type="AlphaFoldDB" id="A0A5B8Z3W3"/>
<dbReference type="OrthoDB" id="9870257at2"/>
<keyword evidence="2" id="KW-1185">Reference proteome</keyword>